<dbReference type="InterPro" id="IPR053802">
    <property type="entry name" value="DUF6950"/>
</dbReference>
<sequence>MDVVDETLREWRAGTFVYGQSDCMLSIGRYLALTGHADVTGRFVGRYDTHEGAQAMMEAHGGVPGLMALAGALAKDGTPARGDVIEVSYQRGGRDCGIGALCTGDSVALRLERGMIELRMGLIQCRGVWHGSR</sequence>
<reference evidence="2 3" key="1">
    <citation type="submission" date="2017-06" db="EMBL/GenBank/DDBJ databases">
        <authorList>
            <person name="Kim H.J."/>
            <person name="Triplett B.A."/>
        </authorList>
    </citation>
    <scope>NUCLEOTIDE SEQUENCE [LARGE SCALE GENOMIC DNA]</scope>
    <source>
        <strain evidence="2 3">DS15</strain>
    </source>
</reference>
<keyword evidence="3" id="KW-1185">Reference proteome</keyword>
<dbReference type="AlphaFoldDB" id="A0A239KNS8"/>
<dbReference type="Proteomes" id="UP000198339">
    <property type="component" value="Unassembled WGS sequence"/>
</dbReference>
<evidence type="ECO:0000259" key="1">
    <source>
        <dbReference type="Pfam" id="PF22262"/>
    </source>
</evidence>
<name>A0A239KNS8_9SPHN</name>
<feature type="domain" description="DUF6950" evidence="1">
    <location>
        <begin position="5"/>
        <end position="129"/>
    </location>
</feature>
<dbReference type="EMBL" id="FZPA01000015">
    <property type="protein sequence ID" value="SNT19382.1"/>
    <property type="molecule type" value="Genomic_DNA"/>
</dbReference>
<proteinExistence type="predicted"/>
<accession>A0A239KNS8</accession>
<protein>
    <recommendedName>
        <fullName evidence="1">DUF6950 domain-containing protein</fullName>
    </recommendedName>
</protein>
<dbReference type="RefSeq" id="WP_141134024.1">
    <property type="nucleotide sequence ID" value="NZ_FZPA01000015.1"/>
</dbReference>
<evidence type="ECO:0000313" key="3">
    <source>
        <dbReference type="Proteomes" id="UP000198339"/>
    </source>
</evidence>
<organism evidence="2 3">
    <name type="scientific">Sphingopyxis indica</name>
    <dbReference type="NCBI Taxonomy" id="436663"/>
    <lineage>
        <taxon>Bacteria</taxon>
        <taxon>Pseudomonadati</taxon>
        <taxon>Pseudomonadota</taxon>
        <taxon>Alphaproteobacteria</taxon>
        <taxon>Sphingomonadales</taxon>
        <taxon>Sphingomonadaceae</taxon>
        <taxon>Sphingopyxis</taxon>
    </lineage>
</organism>
<dbReference type="OrthoDB" id="6586924at2"/>
<gene>
    <name evidence="2" type="ORF">SAMN06295955_11551</name>
</gene>
<evidence type="ECO:0000313" key="2">
    <source>
        <dbReference type="EMBL" id="SNT19382.1"/>
    </source>
</evidence>
<dbReference type="Pfam" id="PF22262">
    <property type="entry name" value="DUF6950"/>
    <property type="match status" value="1"/>
</dbReference>